<feature type="compositionally biased region" description="Low complexity" evidence="10">
    <location>
        <begin position="410"/>
        <end position="425"/>
    </location>
</feature>
<feature type="active site" description="Proton acceptor" evidence="7">
    <location>
        <position position="64"/>
    </location>
</feature>
<comment type="function">
    <text evidence="9">Involved in lipopolysaccharide (LPS) biosynthesis. Catalyzes the transfer of 3-deoxy-D-manno-octulosonate (Kdo) residue(s) from CMP-Kdo to lipid IV(A), the tetraacyldisaccharide-1,4'-bisphosphate precursor of lipid A.</text>
</comment>
<keyword evidence="9" id="KW-0448">Lipopolysaccharide biosynthesis</keyword>
<protein>
    <recommendedName>
        <fullName evidence="3 9">3-deoxy-D-manno-octulosonic acid transferase</fullName>
        <shortName evidence="9">Kdo transferase</shortName>
        <ecNumber evidence="2 9">2.4.99.12</ecNumber>
    </recommendedName>
    <alternativeName>
        <fullName evidence="5 9">Lipid IV(A) 3-deoxy-D-manno-octulosonic acid transferase</fullName>
    </alternativeName>
</protein>
<organism evidence="12 13">
    <name type="scientific">Rhodocyclus tenuis</name>
    <name type="common">Rhodospirillum tenue</name>
    <dbReference type="NCBI Taxonomy" id="1066"/>
    <lineage>
        <taxon>Bacteria</taxon>
        <taxon>Pseudomonadati</taxon>
        <taxon>Pseudomonadota</taxon>
        <taxon>Betaproteobacteria</taxon>
        <taxon>Rhodocyclales</taxon>
        <taxon>Rhodocyclaceae</taxon>
        <taxon>Rhodocyclus</taxon>
    </lineage>
</organism>
<evidence type="ECO:0000256" key="3">
    <source>
        <dbReference type="ARBA" id="ARBA00019077"/>
    </source>
</evidence>
<evidence type="ECO:0000313" key="12">
    <source>
        <dbReference type="EMBL" id="MQY51542.1"/>
    </source>
</evidence>
<dbReference type="PANTHER" id="PTHR42755">
    <property type="entry name" value="3-DEOXY-MANNO-OCTULOSONATE CYTIDYLYLTRANSFERASE"/>
    <property type="match status" value="1"/>
</dbReference>
<evidence type="ECO:0000259" key="11">
    <source>
        <dbReference type="Pfam" id="PF04413"/>
    </source>
</evidence>
<comment type="caution">
    <text evidence="12">The sequence shown here is derived from an EMBL/GenBank/DDBJ whole genome shotgun (WGS) entry which is preliminary data.</text>
</comment>
<dbReference type="GO" id="GO:0009245">
    <property type="term" value="P:lipid A biosynthetic process"/>
    <property type="evidence" value="ECO:0007669"/>
    <property type="project" value="TreeGrafter"/>
</dbReference>
<dbReference type="Proteomes" id="UP000480275">
    <property type="component" value="Unassembled WGS sequence"/>
</dbReference>
<comment type="catalytic activity">
    <reaction evidence="6 9">
        <text>lipid IVA (E. coli) + CMP-3-deoxy-beta-D-manno-octulosonate = alpha-Kdo-(2-&gt;6)-lipid IVA (E. coli) + CMP + H(+)</text>
        <dbReference type="Rhea" id="RHEA:28066"/>
        <dbReference type="ChEBI" id="CHEBI:15378"/>
        <dbReference type="ChEBI" id="CHEBI:58603"/>
        <dbReference type="ChEBI" id="CHEBI:60364"/>
        <dbReference type="ChEBI" id="CHEBI:60377"/>
        <dbReference type="ChEBI" id="CHEBI:85987"/>
        <dbReference type="EC" id="2.4.99.12"/>
    </reaction>
</comment>
<dbReference type="NCBIfam" id="NF004386">
    <property type="entry name" value="PRK05749.1-2"/>
    <property type="match status" value="1"/>
</dbReference>
<evidence type="ECO:0000256" key="6">
    <source>
        <dbReference type="ARBA" id="ARBA00049183"/>
    </source>
</evidence>
<dbReference type="EMBL" id="WIXJ01000003">
    <property type="protein sequence ID" value="MQY51542.1"/>
    <property type="molecule type" value="Genomic_DNA"/>
</dbReference>
<sequence>MLRTLYSAAFTLAQPALLARLFWRARRQPEYRQHIGERWGHYAAWPTPVERPPLLWLHAVSVGETRAAAPVIDALLAAHPQHTLLLTHMTPTGRAAGAELLTRHPGRIVQAYLPYDLPGPCKRFFAHFRPQRGLIMETELWPNLCAAAAAQRVPLALVNARLSARSAAGYARVRGLIAPALASLSVIAAQTEADAERLRRLGAPRVVVCGNLKFDVTPDAAARARGTHWKQRFVDAHGNARPVLLAASTRDGEEALLLDALTPWLKQPATEPSPLLLLVPRHPQRFDDVAALVRARGFTLARRSALPPETTQKPSAHRAEKSEAIATLAPDVQVWLGDSMGEMAAYYAAADLAVMGGSLLPFGGQNLIEAAACGCPTLVGPHTFNFAQAAADAIDAGAARRVRGLDEAQGDAPGGAADATANANDPSPPDSLAGSVSATLATLAPALLADPAALARMRECAHTFSHAHQGATARTLAAVFATDSAPANGRGV</sequence>
<dbReference type="Gene3D" id="3.40.50.2000">
    <property type="entry name" value="Glycogen Phosphorylase B"/>
    <property type="match status" value="1"/>
</dbReference>
<feature type="region of interest" description="Disordered" evidence="10">
    <location>
        <begin position="406"/>
        <end position="434"/>
    </location>
</feature>
<proteinExistence type="inferred from homology"/>
<dbReference type="Gene3D" id="3.40.50.11720">
    <property type="entry name" value="3-Deoxy-D-manno-octulosonic-acid transferase, N-terminal domain"/>
    <property type="match status" value="1"/>
</dbReference>
<comment type="subcellular location">
    <subcellularLocation>
        <location evidence="9">Cell membrane</location>
    </subcellularLocation>
</comment>
<dbReference type="GO" id="GO:0043842">
    <property type="term" value="F:Kdo transferase activity"/>
    <property type="evidence" value="ECO:0007669"/>
    <property type="project" value="UniProtKB-EC"/>
</dbReference>
<dbReference type="InterPro" id="IPR039901">
    <property type="entry name" value="Kdotransferase"/>
</dbReference>
<evidence type="ECO:0000256" key="8">
    <source>
        <dbReference type="PIRSR" id="PIRSR639901-2"/>
    </source>
</evidence>
<keyword evidence="9" id="KW-1003">Cell membrane</keyword>
<dbReference type="UniPathway" id="UPA00958"/>
<feature type="domain" description="3-deoxy-D-manno-octulosonic-acid transferase N-terminal" evidence="11">
    <location>
        <begin position="34"/>
        <end position="216"/>
    </location>
</feature>
<dbReference type="AlphaFoldDB" id="A0A6L5JXI6"/>
<dbReference type="EC" id="2.4.99.12" evidence="2 9"/>
<evidence type="ECO:0000256" key="9">
    <source>
        <dbReference type="RuleBase" id="RU365103"/>
    </source>
</evidence>
<dbReference type="InterPro" id="IPR038107">
    <property type="entry name" value="Glycos_transf_N_sf"/>
</dbReference>
<comment type="similarity">
    <text evidence="9">Belongs to the glycosyltransferase group 1 family.</text>
</comment>
<evidence type="ECO:0000256" key="4">
    <source>
        <dbReference type="ARBA" id="ARBA00022679"/>
    </source>
</evidence>
<name>A0A6L5JXI6_RHOTE</name>
<evidence type="ECO:0000256" key="10">
    <source>
        <dbReference type="SAM" id="MobiDB-lite"/>
    </source>
</evidence>
<evidence type="ECO:0000256" key="2">
    <source>
        <dbReference type="ARBA" id="ARBA00012621"/>
    </source>
</evidence>
<dbReference type="GO" id="GO:0005886">
    <property type="term" value="C:plasma membrane"/>
    <property type="evidence" value="ECO:0007669"/>
    <property type="project" value="UniProtKB-SubCell"/>
</dbReference>
<comment type="pathway">
    <text evidence="1 9">Bacterial outer membrane biogenesis; LPS core biosynthesis.</text>
</comment>
<dbReference type="InterPro" id="IPR007507">
    <property type="entry name" value="Glycos_transf_N"/>
</dbReference>
<evidence type="ECO:0000313" key="13">
    <source>
        <dbReference type="Proteomes" id="UP000480275"/>
    </source>
</evidence>
<keyword evidence="9" id="KW-0472">Membrane</keyword>
<evidence type="ECO:0000256" key="7">
    <source>
        <dbReference type="PIRSR" id="PIRSR639901-1"/>
    </source>
</evidence>
<feature type="site" description="Transition state stabilizer" evidence="8">
    <location>
        <position position="137"/>
    </location>
</feature>
<evidence type="ECO:0000256" key="5">
    <source>
        <dbReference type="ARBA" id="ARBA00031445"/>
    </source>
</evidence>
<dbReference type="GO" id="GO:0009244">
    <property type="term" value="P:lipopolysaccharide core region biosynthetic process"/>
    <property type="evidence" value="ECO:0007669"/>
    <property type="project" value="UniProtKB-UniRule"/>
</dbReference>
<feature type="site" description="Transition state stabilizer" evidence="8">
    <location>
        <position position="213"/>
    </location>
</feature>
<accession>A0A6L5JXI6</accession>
<dbReference type="SUPFAM" id="SSF53756">
    <property type="entry name" value="UDP-Glycosyltransferase/glycogen phosphorylase"/>
    <property type="match status" value="1"/>
</dbReference>
<dbReference type="Pfam" id="PF04413">
    <property type="entry name" value="Glycos_transf_N"/>
    <property type="match status" value="1"/>
</dbReference>
<reference evidence="12 13" key="1">
    <citation type="submission" date="2019-10" db="EMBL/GenBank/DDBJ databases">
        <title>Whole-genome sequence of the purple nonsulfur photosynthetic bacterium Rhodocyclus tenuis.</title>
        <authorList>
            <person name="Kyndt J.A."/>
            <person name="Meyer T.E."/>
        </authorList>
    </citation>
    <scope>NUCLEOTIDE SEQUENCE [LARGE SCALE GENOMIC DNA]</scope>
    <source>
        <strain evidence="12 13">DSM 110</strain>
    </source>
</reference>
<dbReference type="PANTHER" id="PTHR42755:SF1">
    <property type="entry name" value="3-DEOXY-D-MANNO-OCTULOSONIC ACID TRANSFERASE, MITOCHONDRIAL-RELATED"/>
    <property type="match status" value="1"/>
</dbReference>
<gene>
    <name evidence="12" type="ORF">GHK24_07115</name>
</gene>
<evidence type="ECO:0000256" key="1">
    <source>
        <dbReference type="ARBA" id="ARBA00004713"/>
    </source>
</evidence>
<dbReference type="OrthoDB" id="9789797at2"/>
<keyword evidence="4 9" id="KW-0808">Transferase</keyword>